<dbReference type="Proteomes" id="UP000190951">
    <property type="component" value="Chromosome"/>
</dbReference>
<proteinExistence type="predicted"/>
<accession>A0A1S8KXM7</accession>
<dbReference type="KEGG" id="crw:CROST_040380"/>
<keyword evidence="2" id="KW-1185">Reference proteome</keyword>
<evidence type="ECO:0000313" key="2">
    <source>
        <dbReference type="Proteomes" id="UP000190951"/>
    </source>
</evidence>
<dbReference type="EMBL" id="CP096983">
    <property type="protein sequence ID" value="URZ13286.1"/>
    <property type="molecule type" value="Genomic_DNA"/>
</dbReference>
<gene>
    <name evidence="1" type="ORF">CROST_040380</name>
</gene>
<organism evidence="1 2">
    <name type="scientific">Clostridium felsineum</name>
    <dbReference type="NCBI Taxonomy" id="36839"/>
    <lineage>
        <taxon>Bacteria</taxon>
        <taxon>Bacillati</taxon>
        <taxon>Bacillota</taxon>
        <taxon>Clostridia</taxon>
        <taxon>Eubacteriales</taxon>
        <taxon>Clostridiaceae</taxon>
        <taxon>Clostridium</taxon>
    </lineage>
</organism>
<sequence length="641" mass="76678">MFFLVLVIFIIFATIFIIVVNIYGPSFKNSPIRNKPHNPAERYEFMSNNFNEYVFNIDPYYINTELPTNKSIKVHDGKYFLVLDEENFYGNRSLKFIFRKINDECISILYKTIPYLIDFSPNIRDIKKLQSNEYRDKNLVIKKSSSGNLELTFKYSNSLYFVEHPKAEIQRNEDDYSKEYINFRKMHDFMNENFYNNLLKKDLYLSEDKLLSGVHLDNVYDGRYFIIFCQHDDYNTIILRFVFRELIPESIDILKSTLPYFIGNLSTDINLDNLLLETYRDTNLVIKSSYDGNLVVNFEGSNRDYFLKHPYANMQKETIKINDSLAHYTMNCSFLKNNFSSHYFDSKLYFDDIRIQWCNPDCNEYLACYDNDDLLVLYNNSKPDIEKTLTFIFRNVNSSSINLARQITQYLLNVCIDNYSIENLYLDDYSNKIFEVNYEYDLDYDIKSPNEELPGKVSFNFTYSINEYLKNHPVAISRREEENQEIGLKKYIDRYSFFSENFKLHFFFIDSYYSLHDKDSFPYIETLGNVYDGKYFIIFHGYYKASTVLRFIFRELNEECLELIYDSIKHLTNKTVNYETIKNLYLIENKNKNFIIIDDLEKPLDVKFEGSNTEYFSKYPYALFQRKEEDAKNYSIYDTLS</sequence>
<dbReference type="AlphaFoldDB" id="A0A1S8KXM7"/>
<reference evidence="1 2" key="1">
    <citation type="submission" date="2022-04" db="EMBL/GenBank/DDBJ databases">
        <title>Genome sequence of C. roseum typestrain.</title>
        <authorList>
            <person name="Poehlein A."/>
            <person name="Schoch T."/>
            <person name="Duerre P."/>
            <person name="Daniel R."/>
        </authorList>
    </citation>
    <scope>NUCLEOTIDE SEQUENCE [LARGE SCALE GENOMIC DNA]</scope>
    <source>
        <strain evidence="1 2">DSM 7320</strain>
    </source>
</reference>
<dbReference type="RefSeq" id="WP_077833969.1">
    <property type="nucleotide sequence ID" value="NZ_CP096983.1"/>
</dbReference>
<name>A0A1S8KXM7_9CLOT</name>
<evidence type="ECO:0000313" key="1">
    <source>
        <dbReference type="EMBL" id="URZ13286.1"/>
    </source>
</evidence>
<protein>
    <submittedName>
        <fullName evidence="1">Uncharacterized protein</fullName>
    </submittedName>
</protein>